<keyword evidence="1" id="KW-1133">Transmembrane helix</keyword>
<dbReference type="Proteomes" id="UP000192756">
    <property type="component" value="Unassembled WGS sequence"/>
</dbReference>
<evidence type="ECO:0000259" key="2">
    <source>
        <dbReference type="Pfam" id="PF04773"/>
    </source>
</evidence>
<dbReference type="AlphaFoldDB" id="A0A1W1YWS1"/>
<dbReference type="Gene3D" id="3.55.50.30">
    <property type="match status" value="1"/>
</dbReference>
<dbReference type="Pfam" id="PF04773">
    <property type="entry name" value="FecR"/>
    <property type="match status" value="1"/>
</dbReference>
<dbReference type="Gene3D" id="2.60.120.1440">
    <property type="match status" value="1"/>
</dbReference>
<dbReference type="GO" id="GO:0016989">
    <property type="term" value="F:sigma factor antagonist activity"/>
    <property type="evidence" value="ECO:0007669"/>
    <property type="project" value="TreeGrafter"/>
</dbReference>
<evidence type="ECO:0000259" key="3">
    <source>
        <dbReference type="Pfam" id="PF16344"/>
    </source>
</evidence>
<feature type="transmembrane region" description="Helical" evidence="1">
    <location>
        <begin position="77"/>
        <end position="95"/>
    </location>
</feature>
<sequence>MTQEEVIAAIERYEQGRATASERGLLESWYNQYADQQIAAEFPQDLWLRKENSLKIVLRQAIPDIQKPARVYRLGRIGIAAAILLVFFGLSFWFYKYNPNPAVENSSALVAGVKDSLQVRKGVTLTFSNGKVLQLNAAKSGIVIKGDKLSYDDGSFVQGTEARLRESEDLSIQSDELIVSVPPAMQYHVQLADGSKIWLNADSRLKIAASFNDNFARTVGLVGEAYFEVAKSARQWQGKKRKRPFYVLGKRHSIAVLGTCFNVSSYPAEPAQITLLEGLVEVNSRILRPGEQATISRRGGVAVKVVDIEDAVSWRSGYFKFKNEEMESIMNKISRWYDLNVQYEEESLKHELLSGTVIRYNRITDVLSTLQKNATFKFEINGKRLLVKRLR</sequence>
<evidence type="ECO:0000256" key="1">
    <source>
        <dbReference type="SAM" id="Phobius"/>
    </source>
</evidence>
<evidence type="ECO:0000313" key="5">
    <source>
        <dbReference type="Proteomes" id="UP000192756"/>
    </source>
</evidence>
<proteinExistence type="predicted"/>
<dbReference type="PANTHER" id="PTHR30273">
    <property type="entry name" value="PERIPLASMIC SIGNAL SENSOR AND SIGMA FACTOR ACTIVATOR FECR-RELATED"/>
    <property type="match status" value="1"/>
</dbReference>
<reference evidence="5" key="1">
    <citation type="submission" date="2017-04" db="EMBL/GenBank/DDBJ databases">
        <authorList>
            <person name="Varghese N."/>
            <person name="Submissions S."/>
        </authorList>
    </citation>
    <scope>NUCLEOTIDE SEQUENCE [LARGE SCALE GENOMIC DNA]</scope>
    <source>
        <strain evidence="5">DSM 12126</strain>
    </source>
</reference>
<dbReference type="Pfam" id="PF16344">
    <property type="entry name" value="FecR_C"/>
    <property type="match status" value="1"/>
</dbReference>
<dbReference type="RefSeq" id="WP_084236605.1">
    <property type="nucleotide sequence ID" value="NZ_FWXT01000001.1"/>
</dbReference>
<dbReference type="PANTHER" id="PTHR30273:SF2">
    <property type="entry name" value="PROTEIN FECR"/>
    <property type="match status" value="1"/>
</dbReference>
<protein>
    <submittedName>
        <fullName evidence="4">FecR family protein</fullName>
    </submittedName>
</protein>
<dbReference type="STRING" id="151894.SAMN04488524_0244"/>
<keyword evidence="5" id="KW-1185">Reference proteome</keyword>
<feature type="domain" description="FecR protein" evidence="2">
    <location>
        <begin position="184"/>
        <end position="281"/>
    </location>
</feature>
<keyword evidence="1" id="KW-0812">Transmembrane</keyword>
<dbReference type="OrthoDB" id="1452822at2"/>
<accession>A0A1W1YWS1</accession>
<dbReference type="InterPro" id="IPR012373">
    <property type="entry name" value="Ferrdict_sens_TM"/>
</dbReference>
<dbReference type="InterPro" id="IPR006860">
    <property type="entry name" value="FecR"/>
</dbReference>
<dbReference type="EMBL" id="FWXT01000001">
    <property type="protein sequence ID" value="SMC40619.1"/>
    <property type="molecule type" value="Genomic_DNA"/>
</dbReference>
<gene>
    <name evidence="4" type="ORF">SAMN04488524_0244</name>
</gene>
<dbReference type="InterPro" id="IPR032508">
    <property type="entry name" value="FecR_C"/>
</dbReference>
<keyword evidence="1" id="KW-0472">Membrane</keyword>
<feature type="domain" description="Protein FecR C-terminal" evidence="3">
    <location>
        <begin position="318"/>
        <end position="386"/>
    </location>
</feature>
<name>A0A1W1YWS1_9SPHI</name>
<organism evidence="4 5">
    <name type="scientific">Pedobacter africanus</name>
    <dbReference type="NCBI Taxonomy" id="151894"/>
    <lineage>
        <taxon>Bacteria</taxon>
        <taxon>Pseudomonadati</taxon>
        <taxon>Bacteroidota</taxon>
        <taxon>Sphingobacteriia</taxon>
        <taxon>Sphingobacteriales</taxon>
        <taxon>Sphingobacteriaceae</taxon>
        <taxon>Pedobacter</taxon>
    </lineage>
</organism>
<evidence type="ECO:0000313" key="4">
    <source>
        <dbReference type="EMBL" id="SMC40619.1"/>
    </source>
</evidence>